<dbReference type="EMBL" id="CU459003">
    <property type="protein sequence ID" value="CAM74781.1"/>
    <property type="molecule type" value="Genomic_DNA"/>
</dbReference>
<proteinExistence type="predicted"/>
<reference evidence="3" key="1">
    <citation type="journal article" date="2007" name="J. Bacteriol.">
        <title>Comparative genome analysis of four magnetotactic bacteria reveals a complex set of group-specific genes implicated in magnetosome biomineralization and function.</title>
        <authorList>
            <person name="Richter M."/>
            <person name="Kube M."/>
            <person name="Bazylinski D.A."/>
            <person name="Lombardot T."/>
            <person name="Gloeckner F.O."/>
            <person name="Reinhardt R."/>
            <person name="Schueler D."/>
        </authorList>
    </citation>
    <scope>NUCLEOTIDE SEQUENCE</scope>
    <source>
        <strain evidence="3">MSR-1</strain>
    </source>
</reference>
<dbReference type="RefSeq" id="WP_106003468.1">
    <property type="nucleotide sequence ID" value="NZ_CP027527.1"/>
</dbReference>
<dbReference type="PROSITE" id="PS51737">
    <property type="entry name" value="RECOMBINASE_DNA_BIND"/>
    <property type="match status" value="1"/>
</dbReference>
<dbReference type="GO" id="GO:0003677">
    <property type="term" value="F:DNA binding"/>
    <property type="evidence" value="ECO:0007669"/>
    <property type="project" value="InterPro"/>
</dbReference>
<dbReference type="PROSITE" id="PS51736">
    <property type="entry name" value="RECOMBINASES_3"/>
    <property type="match status" value="1"/>
</dbReference>
<dbReference type="Pfam" id="PF00239">
    <property type="entry name" value="Resolvase"/>
    <property type="match status" value="1"/>
</dbReference>
<dbReference type="Gene3D" id="3.90.1750.20">
    <property type="entry name" value="Putative Large Serine Recombinase, Chain B, Domain 2"/>
    <property type="match status" value="1"/>
</dbReference>
<dbReference type="InterPro" id="IPR006119">
    <property type="entry name" value="Resolv_N"/>
</dbReference>
<protein>
    <submittedName>
        <fullName evidence="3">Recombinase</fullName>
    </submittedName>
</protein>
<name>A4TVX4_9PROT</name>
<dbReference type="Pfam" id="PF07508">
    <property type="entry name" value="Recombinase"/>
    <property type="match status" value="1"/>
</dbReference>
<dbReference type="FunFam" id="3.40.50.1390:FF:000008">
    <property type="entry name" value="DNA recombinase"/>
    <property type="match status" value="1"/>
</dbReference>
<dbReference type="InterPro" id="IPR038109">
    <property type="entry name" value="DNA_bind_recomb_sf"/>
</dbReference>
<gene>
    <name evidence="3" type="ORF">MGR_2777</name>
</gene>
<dbReference type="SMART" id="SM00857">
    <property type="entry name" value="Resolvase"/>
    <property type="match status" value="1"/>
</dbReference>
<dbReference type="Gene3D" id="3.40.50.1390">
    <property type="entry name" value="Resolvase, N-terminal catalytic domain"/>
    <property type="match status" value="1"/>
</dbReference>
<feature type="domain" description="Recombinase" evidence="2">
    <location>
        <begin position="174"/>
        <end position="298"/>
    </location>
</feature>
<dbReference type="CDD" id="cd00338">
    <property type="entry name" value="Ser_Recombinase"/>
    <property type="match status" value="1"/>
</dbReference>
<dbReference type="AlphaFoldDB" id="A4TVX4"/>
<dbReference type="PANTHER" id="PTHR30461">
    <property type="entry name" value="DNA-INVERTASE FROM LAMBDOID PROPHAGE"/>
    <property type="match status" value="1"/>
</dbReference>
<dbReference type="PANTHER" id="PTHR30461:SF23">
    <property type="entry name" value="DNA RECOMBINASE-RELATED"/>
    <property type="match status" value="1"/>
</dbReference>
<evidence type="ECO:0000259" key="2">
    <source>
        <dbReference type="PROSITE" id="PS51737"/>
    </source>
</evidence>
<dbReference type="InterPro" id="IPR050639">
    <property type="entry name" value="SSR_resolvase"/>
</dbReference>
<dbReference type="SUPFAM" id="SSF53041">
    <property type="entry name" value="Resolvase-like"/>
    <property type="match status" value="1"/>
</dbReference>
<organism evidence="3">
    <name type="scientific">Magnetospirillum gryphiswaldense</name>
    <dbReference type="NCBI Taxonomy" id="55518"/>
    <lineage>
        <taxon>Bacteria</taxon>
        <taxon>Pseudomonadati</taxon>
        <taxon>Pseudomonadota</taxon>
        <taxon>Alphaproteobacteria</taxon>
        <taxon>Rhodospirillales</taxon>
        <taxon>Rhodospirillaceae</taxon>
        <taxon>Magnetospirillum</taxon>
    </lineage>
</organism>
<sequence length="497" mass="56671">MSTEHQQYSTENQADAIAHYAERHGLEIVRTYADEGISGLQLDRREALQSLIADATQGRADYDMLLVYDVSRFGRFQDTDESAYYEYLCKKAGIRVEYCAEQFVNDGSMPSSILKMIRRSQAGDYSRDLSVKVFAGQCRLIRMGYRQGGPAGYGLRRMRIDQTGAELGLLERGQHKCLQTDRVILKPGPENEIQTVQRIYRLFVDKGRREGEIAALLNAEGIVTDLGRPWRASTVHQVLTNEKYIGNNVFNRRSFKLKAQRVRNPPEEWIRAEGVFTPIVDIQDYRAAQAIIVERSRRFSDEEILNHLKALHARHGLLSAIVIDETHHGPSSGAIRHRFGSLLRAYALIGYDPGRDYAYIEDNRHLRRMFPTVVEDTLRRIRDLGGKTRRELESGLVVVNEEFSLSLVIARCETTKAGAHRWTIRLETGLLPDISVAVRMAPGNRDILDYYLLPAIDMNVAKLRLAEDNGIGLDAYRFTSLERLFDLTRRIALREVV</sequence>
<dbReference type="InterPro" id="IPR011109">
    <property type="entry name" value="DNA_bind_recombinase_dom"/>
</dbReference>
<feature type="domain" description="Resolvase/invertase-type recombinase catalytic" evidence="1">
    <location>
        <begin position="1"/>
        <end position="149"/>
    </location>
</feature>
<evidence type="ECO:0000313" key="3">
    <source>
        <dbReference type="EMBL" id="CAM74781.1"/>
    </source>
</evidence>
<dbReference type="GO" id="GO:0000150">
    <property type="term" value="F:DNA strand exchange activity"/>
    <property type="evidence" value="ECO:0007669"/>
    <property type="project" value="InterPro"/>
</dbReference>
<accession>A4TVX4</accession>
<dbReference type="InterPro" id="IPR036162">
    <property type="entry name" value="Resolvase-like_N_sf"/>
</dbReference>
<evidence type="ECO:0000259" key="1">
    <source>
        <dbReference type="PROSITE" id="PS51736"/>
    </source>
</evidence>